<evidence type="ECO:0000313" key="1">
    <source>
        <dbReference type="EMBL" id="TNN62325.1"/>
    </source>
</evidence>
<keyword evidence="2" id="KW-1185">Reference proteome</keyword>
<protein>
    <submittedName>
        <fullName evidence="1">Uncharacterized protein</fullName>
    </submittedName>
</protein>
<dbReference type="Proteomes" id="UP000314294">
    <property type="component" value="Unassembled WGS sequence"/>
</dbReference>
<name>A0A4Z2HAP5_9TELE</name>
<sequence length="84" mass="9305">MEGETVEETRLYVSTEGRVVQGSASRPVGHIDVAQQRDQSLGAAHRLVARCDMERRLPVLVPGVHICTVLQQHCHCILCGRSEQ</sequence>
<dbReference type="AlphaFoldDB" id="A0A4Z2HAP5"/>
<gene>
    <name evidence="1" type="ORF">EYF80_027442</name>
</gene>
<accession>A0A4Z2HAP5</accession>
<organism evidence="1 2">
    <name type="scientific">Liparis tanakae</name>
    <name type="common">Tanaka's snailfish</name>
    <dbReference type="NCBI Taxonomy" id="230148"/>
    <lineage>
        <taxon>Eukaryota</taxon>
        <taxon>Metazoa</taxon>
        <taxon>Chordata</taxon>
        <taxon>Craniata</taxon>
        <taxon>Vertebrata</taxon>
        <taxon>Euteleostomi</taxon>
        <taxon>Actinopterygii</taxon>
        <taxon>Neopterygii</taxon>
        <taxon>Teleostei</taxon>
        <taxon>Neoteleostei</taxon>
        <taxon>Acanthomorphata</taxon>
        <taxon>Eupercaria</taxon>
        <taxon>Perciformes</taxon>
        <taxon>Cottioidei</taxon>
        <taxon>Cottales</taxon>
        <taxon>Liparidae</taxon>
        <taxon>Liparis</taxon>
    </lineage>
</organism>
<dbReference type="EMBL" id="SRLO01000296">
    <property type="protein sequence ID" value="TNN62325.1"/>
    <property type="molecule type" value="Genomic_DNA"/>
</dbReference>
<evidence type="ECO:0000313" key="2">
    <source>
        <dbReference type="Proteomes" id="UP000314294"/>
    </source>
</evidence>
<reference evidence="1 2" key="1">
    <citation type="submission" date="2019-03" db="EMBL/GenBank/DDBJ databases">
        <title>First draft genome of Liparis tanakae, snailfish: a comprehensive survey of snailfish specific genes.</title>
        <authorList>
            <person name="Kim W."/>
            <person name="Song I."/>
            <person name="Jeong J.-H."/>
            <person name="Kim D."/>
            <person name="Kim S."/>
            <person name="Ryu S."/>
            <person name="Song J.Y."/>
            <person name="Lee S.K."/>
        </authorList>
    </citation>
    <scope>NUCLEOTIDE SEQUENCE [LARGE SCALE GENOMIC DNA]</scope>
    <source>
        <tissue evidence="1">Muscle</tissue>
    </source>
</reference>
<comment type="caution">
    <text evidence="1">The sequence shown here is derived from an EMBL/GenBank/DDBJ whole genome shotgun (WGS) entry which is preliminary data.</text>
</comment>
<proteinExistence type="predicted"/>